<evidence type="ECO:0000313" key="1">
    <source>
        <dbReference type="EMBL" id="CAD8137295.1"/>
    </source>
</evidence>
<reference evidence="1" key="1">
    <citation type="submission" date="2021-01" db="EMBL/GenBank/DDBJ databases">
        <authorList>
            <consortium name="Genoscope - CEA"/>
            <person name="William W."/>
        </authorList>
    </citation>
    <scope>NUCLEOTIDE SEQUENCE</scope>
</reference>
<gene>
    <name evidence="1" type="ORF">POCTA_138.1.T0080311</name>
</gene>
<dbReference type="EMBL" id="CAJJDP010000007">
    <property type="protein sequence ID" value="CAD8137295.1"/>
    <property type="molecule type" value="Genomic_DNA"/>
</dbReference>
<proteinExistence type="predicted"/>
<evidence type="ECO:0000313" key="2">
    <source>
        <dbReference type="Proteomes" id="UP000683925"/>
    </source>
</evidence>
<sequence length="1203" mass="144812">MSLQIDSRVFEVVDQNSMQQLMSFLSLDIQLDGQRYLFKDDQQFKKFQKFRASFDSIKEIFPNFQMKIKPKFGVNNENQNSSFKKDKDEINQRNLSTQINSDQSLTNNKGDQSYQKLCETPTDQGEVQFEQEQIQQKIQQDPKEPEAEVKNSKFESSILTEVENSQDYSMHEFSEKMSEIIDQSMNVYDDKIKIRRNDKTFIIQLKNSQILQIIEQLYLEKWSQLVIQLNLIKQTMNCYKLEKNTDQYYIIQEIQNFIDSIQSVEIQFCFYSCYTMKESQSMMNKYLSQRQVQIAQIGDEFYLVSREQSQQFLKELAQKIYENYRGYMFYFASAKPYPYPNYLSNNPILEKSRYLFYKKYLSQDVQQYSFNQYFNENFFFIEMNFSKVMEKRELIEKQTKEYIGGFLKNLFFLKFSIKTTQDIVLKVEQAFKDGIEDLNFKILFYKNDEDMILFGINEDILKLLIHLENKEFKYQLKKFEVEVDKQNYLFKLRGAQLKIDLKSIIDLLKKFGLQQVENKKLLFSTFQNKDDNFQSLVRILKYFCFNREQNNNRVALQVLHQKFRNAINNKDLQKELQLLKYINFNNIEQLQLQQEQQQQRQVISLNIRAELQQFPISQTITLEPKFLDEIILENLHQEFLDKFVTNQQKIQFFKISQGNYQLQCFNDQVVTQFKQYFDKFQNVRLELDKTSLSCFELSHYLKKELKKRCIYWKVMGPEQLYLITRINESLKYAQDFKYYKGKKISMLSLKETNINEKVEYQQLVLARTNYFKYKIQDFLKQVLTTIKEIEFREEQEISSFCIIHSNYNNQGQQMNRCMEQIQHLIESKIFLELKTKPEIGKKILEKIIDISDLYVSQKQEYQDYYITMLGNKKNFQKIDSLFQRLQLPYEQVINLQISFYIEQFIPYRNVFQQRQNRDKFKKYLEGNGYFVDDANIKWTLEIKQQLSKIMIFQNLIEWTNQNFMPNIRTNDLQELEMIDQSQIQINFSQTSYLEIENSLLHFLDKDYNQNNKGDNRDLQILQQSGQLDKQSFQENQILPLELSQIRSVSETSDQDSHMNLSGLGNQQYDILADFQKGIQQIDFPADSQLGQTIRAYLKNQNILVFQPYVDQNYKEIFSKMTVEFIEIYVVQSADKVYREKFSKKMLFIMKQTIAIEKFLKYPKQILIVFKTNKLHKYNNYQDKEKICLLEDNLVLPYYFLKRK</sequence>
<accession>A0A8S1SBD4</accession>
<organism evidence="1 2">
    <name type="scientific">Paramecium octaurelia</name>
    <dbReference type="NCBI Taxonomy" id="43137"/>
    <lineage>
        <taxon>Eukaryota</taxon>
        <taxon>Sar</taxon>
        <taxon>Alveolata</taxon>
        <taxon>Ciliophora</taxon>
        <taxon>Intramacronucleata</taxon>
        <taxon>Oligohymenophorea</taxon>
        <taxon>Peniculida</taxon>
        <taxon>Parameciidae</taxon>
        <taxon>Paramecium</taxon>
    </lineage>
</organism>
<dbReference type="OrthoDB" id="307943at2759"/>
<protein>
    <submittedName>
        <fullName evidence="1">Uncharacterized protein</fullName>
    </submittedName>
</protein>
<name>A0A8S1SBD4_PAROT</name>
<comment type="caution">
    <text evidence="1">The sequence shown here is derived from an EMBL/GenBank/DDBJ whole genome shotgun (WGS) entry which is preliminary data.</text>
</comment>
<dbReference type="OMA" id="CFELSHY"/>
<keyword evidence="2" id="KW-1185">Reference proteome</keyword>
<dbReference type="Proteomes" id="UP000683925">
    <property type="component" value="Unassembled WGS sequence"/>
</dbReference>
<dbReference type="AlphaFoldDB" id="A0A8S1SBD4"/>